<accession>A0A6A1V3E1</accession>
<sequence>MVKKQEQVKVLGNGKEWWQKEHFDLEYTRREDMRTVVKTMMTSRRTHRNRMHAYFKKFQSKEATLLKPQPDTTQEQWKEFCNLFTAEAFLVCA</sequence>
<comment type="caution">
    <text evidence="1">The sequence shown here is derived from an EMBL/GenBank/DDBJ whole genome shotgun (WGS) entry which is preliminary data.</text>
</comment>
<dbReference type="OrthoDB" id="1921870at2759"/>
<gene>
    <name evidence="1" type="ORF">CJ030_MR7G018892</name>
</gene>
<reference evidence="1 2" key="1">
    <citation type="journal article" date="2019" name="Plant Biotechnol. J.">
        <title>The red bayberry genome and genetic basis of sex determination.</title>
        <authorList>
            <person name="Jia H.M."/>
            <person name="Jia H.J."/>
            <person name="Cai Q.L."/>
            <person name="Wang Y."/>
            <person name="Zhao H.B."/>
            <person name="Yang W.F."/>
            <person name="Wang G.Y."/>
            <person name="Li Y.H."/>
            <person name="Zhan D.L."/>
            <person name="Shen Y.T."/>
            <person name="Niu Q.F."/>
            <person name="Chang L."/>
            <person name="Qiu J."/>
            <person name="Zhao L."/>
            <person name="Xie H.B."/>
            <person name="Fu W.Y."/>
            <person name="Jin J."/>
            <person name="Li X.W."/>
            <person name="Jiao Y."/>
            <person name="Zhou C.C."/>
            <person name="Tu T."/>
            <person name="Chai C.Y."/>
            <person name="Gao J.L."/>
            <person name="Fan L.J."/>
            <person name="van de Weg E."/>
            <person name="Wang J.Y."/>
            <person name="Gao Z.S."/>
        </authorList>
    </citation>
    <scope>NUCLEOTIDE SEQUENCE [LARGE SCALE GENOMIC DNA]</scope>
    <source>
        <tissue evidence="1">Leaves</tissue>
    </source>
</reference>
<dbReference type="AlphaFoldDB" id="A0A6A1V3E1"/>
<dbReference type="EMBL" id="RXIC02000025">
    <property type="protein sequence ID" value="KAB1206377.1"/>
    <property type="molecule type" value="Genomic_DNA"/>
</dbReference>
<protein>
    <submittedName>
        <fullName evidence="1">Uncharacterized protein</fullName>
    </submittedName>
</protein>
<keyword evidence="2" id="KW-1185">Reference proteome</keyword>
<evidence type="ECO:0000313" key="2">
    <source>
        <dbReference type="Proteomes" id="UP000516437"/>
    </source>
</evidence>
<name>A0A6A1V3E1_9ROSI</name>
<evidence type="ECO:0000313" key="1">
    <source>
        <dbReference type="EMBL" id="KAB1206377.1"/>
    </source>
</evidence>
<organism evidence="1 2">
    <name type="scientific">Morella rubra</name>
    <name type="common">Chinese bayberry</name>
    <dbReference type="NCBI Taxonomy" id="262757"/>
    <lineage>
        <taxon>Eukaryota</taxon>
        <taxon>Viridiplantae</taxon>
        <taxon>Streptophyta</taxon>
        <taxon>Embryophyta</taxon>
        <taxon>Tracheophyta</taxon>
        <taxon>Spermatophyta</taxon>
        <taxon>Magnoliopsida</taxon>
        <taxon>eudicotyledons</taxon>
        <taxon>Gunneridae</taxon>
        <taxon>Pentapetalae</taxon>
        <taxon>rosids</taxon>
        <taxon>fabids</taxon>
        <taxon>Fagales</taxon>
        <taxon>Myricaceae</taxon>
        <taxon>Morella</taxon>
    </lineage>
</organism>
<proteinExistence type="predicted"/>
<dbReference type="Proteomes" id="UP000516437">
    <property type="component" value="Chromosome 7"/>
</dbReference>